<dbReference type="EMBL" id="WEKT01000060">
    <property type="protein sequence ID" value="MZI95550.1"/>
    <property type="molecule type" value="Genomic_DNA"/>
</dbReference>
<feature type="domain" description="Polysaccharide pyruvyl transferase" evidence="1">
    <location>
        <begin position="18"/>
        <end position="203"/>
    </location>
</feature>
<evidence type="ECO:0000313" key="2">
    <source>
        <dbReference type="EMBL" id="MZI95550.1"/>
    </source>
</evidence>
<dbReference type="Pfam" id="PF04230">
    <property type="entry name" value="PS_pyruv_trans"/>
    <property type="match status" value="1"/>
</dbReference>
<gene>
    <name evidence="2" type="ORF">F9817_20430</name>
</gene>
<protein>
    <recommendedName>
        <fullName evidence="1">Polysaccharide pyruvyl transferase domain-containing protein</fullName>
    </recommendedName>
</protein>
<name>A0A7X4LP35_9VIBR</name>
<comment type="caution">
    <text evidence="2">The sequence shown here is derived from an EMBL/GenBank/DDBJ whole genome shotgun (WGS) entry which is preliminary data.</text>
</comment>
<evidence type="ECO:0000313" key="3">
    <source>
        <dbReference type="Proteomes" id="UP000462621"/>
    </source>
</evidence>
<proteinExistence type="predicted"/>
<dbReference type="InterPro" id="IPR007345">
    <property type="entry name" value="Polysacch_pyruvyl_Trfase"/>
</dbReference>
<evidence type="ECO:0000259" key="1">
    <source>
        <dbReference type="Pfam" id="PF04230"/>
    </source>
</evidence>
<keyword evidence="3" id="KW-1185">Reference proteome</keyword>
<dbReference type="AlphaFoldDB" id="A0A7X4LP35"/>
<dbReference type="Proteomes" id="UP000462621">
    <property type="component" value="Unassembled WGS sequence"/>
</dbReference>
<sequence>MTNIRTCIVKIFRVTPGNFGDDLNEILIEKRLGAHFNGNVFLSQKCDYQVNQEDQVIVAIGTILNNLTPKSGHKIVLGAGTGYGDPVVIDQDWDVRFVRGPLTAKKLGLPASKSITDPAILLADTVYPRPERADDIGYIPHHAVANSLWQEVIENMGLKYIDPRRDFDSVMGDMVACKWVIAEAMHGAIVADALRIPWVPVASAEKINTFKWHDWCSTIGIEYSPVSLTSLWPTTSPSVAKKVSNGIKKTLVTRQLNKLLKHAQPQLSSESIFKDNLLRVSDCYDEFFAELDG</sequence>
<organism evidence="2 3">
    <name type="scientific">Vibrio eleionomae</name>
    <dbReference type="NCBI Taxonomy" id="2653505"/>
    <lineage>
        <taxon>Bacteria</taxon>
        <taxon>Pseudomonadati</taxon>
        <taxon>Pseudomonadota</taxon>
        <taxon>Gammaproteobacteria</taxon>
        <taxon>Vibrionales</taxon>
        <taxon>Vibrionaceae</taxon>
        <taxon>Vibrio</taxon>
    </lineage>
</organism>
<accession>A0A7X4LP35</accession>
<reference evidence="2 3" key="1">
    <citation type="submission" date="2019-10" db="EMBL/GenBank/DDBJ databases">
        <title>Vibrio sp. nov. isolated from a shrimp pond.</title>
        <authorList>
            <person name="Gomez-Gil B."/>
            <person name="Enciso-Ibarra J."/>
            <person name="Enciso-Ibarra K."/>
            <person name="Bolan-Mejia C."/>
        </authorList>
    </citation>
    <scope>NUCLEOTIDE SEQUENCE [LARGE SCALE GENOMIC DNA]</scope>
    <source>
        <strain evidence="2 3">CAIM 722</strain>
    </source>
</reference>